<dbReference type="InterPro" id="IPR015424">
    <property type="entry name" value="PyrdxlP-dep_Trfase"/>
</dbReference>
<evidence type="ECO:0000313" key="4">
    <source>
        <dbReference type="Proteomes" id="UP000799770"/>
    </source>
</evidence>
<reference evidence="3" key="1">
    <citation type="journal article" date="2020" name="Stud. Mycol.">
        <title>101 Dothideomycetes genomes: a test case for predicting lifestyles and emergence of pathogens.</title>
        <authorList>
            <person name="Haridas S."/>
            <person name="Albert R."/>
            <person name="Binder M."/>
            <person name="Bloem J."/>
            <person name="Labutti K."/>
            <person name="Salamov A."/>
            <person name="Andreopoulos B."/>
            <person name="Baker S."/>
            <person name="Barry K."/>
            <person name="Bills G."/>
            <person name="Bluhm B."/>
            <person name="Cannon C."/>
            <person name="Castanera R."/>
            <person name="Culley D."/>
            <person name="Daum C."/>
            <person name="Ezra D."/>
            <person name="Gonzalez J."/>
            <person name="Henrissat B."/>
            <person name="Kuo A."/>
            <person name="Liang C."/>
            <person name="Lipzen A."/>
            <person name="Lutzoni F."/>
            <person name="Magnuson J."/>
            <person name="Mondo S."/>
            <person name="Nolan M."/>
            <person name="Ohm R."/>
            <person name="Pangilinan J."/>
            <person name="Park H.-J."/>
            <person name="Ramirez L."/>
            <person name="Alfaro M."/>
            <person name="Sun H."/>
            <person name="Tritt A."/>
            <person name="Yoshinaga Y."/>
            <person name="Zwiers L.-H."/>
            <person name="Turgeon B."/>
            <person name="Goodwin S."/>
            <person name="Spatafora J."/>
            <person name="Crous P."/>
            <person name="Grigoriev I."/>
        </authorList>
    </citation>
    <scope>NUCLEOTIDE SEQUENCE</scope>
    <source>
        <strain evidence="3">CBS 627.86</strain>
    </source>
</reference>
<dbReference type="GO" id="GO:0016740">
    <property type="term" value="F:transferase activity"/>
    <property type="evidence" value="ECO:0007669"/>
    <property type="project" value="UniProtKB-KW"/>
</dbReference>
<protein>
    <submittedName>
        <fullName evidence="3">Pyridoxal phosphate-dependent transferase</fullName>
    </submittedName>
</protein>
<dbReference type="SUPFAM" id="SSF53383">
    <property type="entry name" value="PLP-dependent transferases"/>
    <property type="match status" value="1"/>
</dbReference>
<organism evidence="3 4">
    <name type="scientific">Lophiotrema nucula</name>
    <dbReference type="NCBI Taxonomy" id="690887"/>
    <lineage>
        <taxon>Eukaryota</taxon>
        <taxon>Fungi</taxon>
        <taxon>Dikarya</taxon>
        <taxon>Ascomycota</taxon>
        <taxon>Pezizomycotina</taxon>
        <taxon>Dothideomycetes</taxon>
        <taxon>Pleosporomycetidae</taxon>
        <taxon>Pleosporales</taxon>
        <taxon>Lophiotremataceae</taxon>
        <taxon>Lophiotrema</taxon>
    </lineage>
</organism>
<accession>A0A6A5ZTU9</accession>
<dbReference type="PANTHER" id="PTHR43092:SF2">
    <property type="entry name" value="HERCYNYLCYSTEINE SULFOXIDE LYASE"/>
    <property type="match status" value="1"/>
</dbReference>
<keyword evidence="3" id="KW-0808">Transferase</keyword>
<dbReference type="Gene3D" id="3.90.1150.10">
    <property type="entry name" value="Aspartate Aminotransferase, domain 1"/>
    <property type="match status" value="1"/>
</dbReference>
<dbReference type="Gene3D" id="3.40.640.10">
    <property type="entry name" value="Type I PLP-dependent aspartate aminotransferase-like (Major domain)"/>
    <property type="match status" value="1"/>
</dbReference>
<keyword evidence="1" id="KW-0663">Pyridoxal phosphate</keyword>
<dbReference type="Pfam" id="PF00266">
    <property type="entry name" value="Aminotran_5"/>
    <property type="match status" value="1"/>
</dbReference>
<dbReference type="EMBL" id="ML977311">
    <property type="protein sequence ID" value="KAF2122303.1"/>
    <property type="molecule type" value="Genomic_DNA"/>
</dbReference>
<dbReference type="PANTHER" id="PTHR43092">
    <property type="entry name" value="L-CYSTEINE DESULFHYDRASE"/>
    <property type="match status" value="1"/>
</dbReference>
<dbReference type="InterPro" id="IPR015422">
    <property type="entry name" value="PyrdxlP-dep_Trfase_small"/>
</dbReference>
<feature type="domain" description="Aminotransferase class V" evidence="2">
    <location>
        <begin position="57"/>
        <end position="247"/>
    </location>
</feature>
<dbReference type="InterPro" id="IPR000192">
    <property type="entry name" value="Aminotrans_V_dom"/>
</dbReference>
<evidence type="ECO:0000313" key="3">
    <source>
        <dbReference type="EMBL" id="KAF2122303.1"/>
    </source>
</evidence>
<evidence type="ECO:0000256" key="1">
    <source>
        <dbReference type="ARBA" id="ARBA00022898"/>
    </source>
</evidence>
<dbReference type="InterPro" id="IPR015421">
    <property type="entry name" value="PyrdxlP-dep_Trfase_major"/>
</dbReference>
<evidence type="ECO:0000259" key="2">
    <source>
        <dbReference type="Pfam" id="PF00266"/>
    </source>
</evidence>
<proteinExistence type="predicted"/>
<dbReference type="Proteomes" id="UP000799770">
    <property type="component" value="Unassembled WGS sequence"/>
</dbReference>
<keyword evidence="4" id="KW-1185">Reference proteome</keyword>
<gene>
    <name evidence="3" type="ORF">BDV96DRAFT_482301</name>
</gene>
<dbReference type="AlphaFoldDB" id="A0A6A5ZTU9"/>
<dbReference type="OrthoDB" id="5978656at2759"/>
<sequence>MFGKQLRKEFLFDERWLNLNHGSFGTYPRVIRDVMRSFQDQAEARPDDFIRYIYPQLLDSSRLAISNLLNTPVEAVVFVPNATTGVNTVLRNLVYEPGDHILYFATIYGACEKSVAYITETTPASSVKIEYTYPVEDDWLVSQFHAKVDEVEKSGGRVKLAIFDTVVSMPGVRMPFESLTAACKERGVLSCIDGAHGVGHVELDLATLDPDFFVSNMHKWLFTPRGSAIFYVPVRNQHLLRSTLPTSHGFVPAPKPGVVINNPFPASTKSPYVLNFEFVGTIDNAPYLCVPAALRFREEIGGEKKIMGYCHDLAKRAAYRAAEILGTEVLQNKTETLTNACLSNVRLPLEPAKIEELAVTKYGLERAAVGMAVRDWMSKALVDDYETFIALMWYGGAWWMRLSAQVYLGLENFEWAAETLKKLCARVEKGDFAQLKGKL</sequence>
<name>A0A6A5ZTU9_9PLEO</name>